<dbReference type="EMBL" id="BMJJ01000006">
    <property type="protein sequence ID" value="GGD24280.1"/>
    <property type="molecule type" value="Genomic_DNA"/>
</dbReference>
<name>A0A916XZI8_9HYPH</name>
<evidence type="ECO:0000259" key="1">
    <source>
        <dbReference type="Pfam" id="PF21834"/>
    </source>
</evidence>
<proteinExistence type="predicted"/>
<accession>A0A916XZI8</accession>
<organism evidence="2 3">
    <name type="scientific">Aureimonas glaciei</name>
    <dbReference type="NCBI Taxonomy" id="1776957"/>
    <lineage>
        <taxon>Bacteria</taxon>
        <taxon>Pseudomonadati</taxon>
        <taxon>Pseudomonadota</taxon>
        <taxon>Alphaproteobacteria</taxon>
        <taxon>Hyphomicrobiales</taxon>
        <taxon>Aurantimonadaceae</taxon>
        <taxon>Aureimonas</taxon>
    </lineage>
</organism>
<evidence type="ECO:0000313" key="2">
    <source>
        <dbReference type="EMBL" id="GGD24280.1"/>
    </source>
</evidence>
<evidence type="ECO:0000313" key="3">
    <source>
        <dbReference type="Proteomes" id="UP000613160"/>
    </source>
</evidence>
<dbReference type="AlphaFoldDB" id="A0A916XZI8"/>
<reference evidence="2" key="1">
    <citation type="journal article" date="2014" name="Int. J. Syst. Evol. Microbiol.">
        <title>Complete genome sequence of Corynebacterium casei LMG S-19264T (=DSM 44701T), isolated from a smear-ripened cheese.</title>
        <authorList>
            <consortium name="US DOE Joint Genome Institute (JGI-PGF)"/>
            <person name="Walter F."/>
            <person name="Albersmeier A."/>
            <person name="Kalinowski J."/>
            <person name="Ruckert C."/>
        </authorList>
    </citation>
    <scope>NUCLEOTIDE SEQUENCE</scope>
    <source>
        <strain evidence="2">CGMCC 1.15493</strain>
    </source>
</reference>
<dbReference type="InterPro" id="IPR054189">
    <property type="entry name" value="DUF6894"/>
</dbReference>
<feature type="domain" description="DUF6894" evidence="1">
    <location>
        <begin position="4"/>
        <end position="73"/>
    </location>
</feature>
<gene>
    <name evidence="2" type="ORF">GCM10011335_29010</name>
</gene>
<reference evidence="2" key="2">
    <citation type="submission" date="2020-09" db="EMBL/GenBank/DDBJ databases">
        <authorList>
            <person name="Sun Q."/>
            <person name="Zhou Y."/>
        </authorList>
    </citation>
    <scope>NUCLEOTIDE SEQUENCE</scope>
    <source>
        <strain evidence="2">CGMCC 1.15493</strain>
    </source>
</reference>
<keyword evidence="3" id="KW-1185">Reference proteome</keyword>
<dbReference type="RefSeq" id="WP_188851848.1">
    <property type="nucleotide sequence ID" value="NZ_BMJJ01000006.1"/>
</dbReference>
<dbReference type="Pfam" id="PF21834">
    <property type="entry name" value="DUF6894"/>
    <property type="match status" value="1"/>
</dbReference>
<protein>
    <recommendedName>
        <fullName evidence="1">DUF6894 domain-containing protein</fullName>
    </recommendedName>
</protein>
<dbReference type="Proteomes" id="UP000613160">
    <property type="component" value="Unassembled WGS sequence"/>
</dbReference>
<comment type="caution">
    <text evidence="2">The sequence shown here is derived from an EMBL/GenBank/DDBJ whole genome shotgun (WGS) entry which is preliminary data.</text>
</comment>
<sequence length="85" mass="9452">MPKFFLNIHKDGQTVKDEEGVDFPDIESAVEEAMAAAREIIAENIKRNEAPCIGHAFEIIDSRGAVLRTLPFSDSLHPDFGAVRR</sequence>